<gene>
    <name evidence="1" type="ORF">DA092_05365</name>
</gene>
<name>A0ACD3T2N5_PHODM</name>
<proteinExistence type="predicted"/>
<keyword evidence="1" id="KW-0406">Ion transport</keyword>
<protein>
    <submittedName>
        <fullName evidence="1">Potassium channel protein</fullName>
    </submittedName>
</protein>
<evidence type="ECO:0000313" key="2">
    <source>
        <dbReference type="Proteomes" id="UP000718715"/>
    </source>
</evidence>
<keyword evidence="1" id="KW-0407">Ion channel</keyword>
<accession>A0ACD3T2N5</accession>
<evidence type="ECO:0000313" key="1">
    <source>
        <dbReference type="EMBL" id="TMX77187.1"/>
    </source>
</evidence>
<keyword evidence="2" id="KW-1185">Reference proteome</keyword>
<dbReference type="EMBL" id="PZOJ01000012">
    <property type="protein sequence ID" value="TMX77187.1"/>
    <property type="molecule type" value="Genomic_DNA"/>
</dbReference>
<reference evidence="1" key="1">
    <citation type="submission" date="2018-03" db="EMBL/GenBank/DDBJ databases">
        <title>Genomic characterization of a polymicrobial infection associated with a disease outbreak in Pacific white shrimp (Litopenaeus vannamei).</title>
        <authorList>
            <person name="Turner J.W."/>
            <person name="Bachand P.T."/>
            <person name="Tallman J."/>
            <person name="Elledge N.C."/>
            <person name="Pinnell L.J."/>
            <person name="Laughlin R.C."/>
            <person name="Zimba P.V."/>
        </authorList>
    </citation>
    <scope>NUCLEOTIDE SEQUENCE</scope>
    <source>
        <strain evidence="1">Hep-2b-22</strain>
    </source>
</reference>
<organism evidence="1 2">
    <name type="scientific">Photobacterium damselae</name>
    <dbReference type="NCBI Taxonomy" id="38293"/>
    <lineage>
        <taxon>Bacteria</taxon>
        <taxon>Pseudomonadati</taxon>
        <taxon>Pseudomonadota</taxon>
        <taxon>Gammaproteobacteria</taxon>
        <taxon>Vibrionales</taxon>
        <taxon>Vibrionaceae</taxon>
        <taxon>Photobacterium</taxon>
    </lineage>
</organism>
<keyword evidence="1" id="KW-0813">Transport</keyword>
<sequence length="344" mass="39324">MSLWMLFQRWAEKHFTQLNTKNLLLTLFSYICLSWIFLYLANEHDLTHSISNFIYYLFVTASTVGYGDMSPSTDMGKWVVALFIIPGGLGLFAIVIGRVASTFILYWKRGLLGKRRIKVKQHILILGWNEKRTLHLIKMLQHEEKGYRPIVLCSRHEIENPLPGEIEFVKVSNFTDHTDMSKACVNNASCIIIDNGEDDITFTAALFCAHQNEQAHILVYFKDESLSKLLKMHCPNAECIPSVAVEMLAKSAVDPGSSELHHELLSTHEGMTQYSVYYPINSDNICFEQLFSYFKQEYDAILIAVDKGKGMGVEVNPKLDSQISSGDKLFYIADERVRHINWPL</sequence>
<comment type="caution">
    <text evidence="1">The sequence shown here is derived from an EMBL/GenBank/DDBJ whole genome shotgun (WGS) entry which is preliminary data.</text>
</comment>
<dbReference type="Proteomes" id="UP000718715">
    <property type="component" value="Unassembled WGS sequence"/>
</dbReference>